<dbReference type="PRINTS" id="PR00598">
    <property type="entry name" value="HTHMARR"/>
</dbReference>
<dbReference type="SUPFAM" id="SSF46785">
    <property type="entry name" value="Winged helix' DNA-binding domain"/>
    <property type="match status" value="1"/>
</dbReference>
<evidence type="ECO:0000313" key="3">
    <source>
        <dbReference type="Proteomes" id="UP000238362"/>
    </source>
</evidence>
<dbReference type="SMART" id="SM00347">
    <property type="entry name" value="HTH_MARR"/>
    <property type="match status" value="1"/>
</dbReference>
<dbReference type="GO" id="GO:0003677">
    <property type="term" value="F:DNA binding"/>
    <property type="evidence" value="ECO:0007669"/>
    <property type="project" value="UniProtKB-KW"/>
</dbReference>
<dbReference type="Gene3D" id="1.10.10.10">
    <property type="entry name" value="Winged helix-like DNA-binding domain superfamily/Winged helix DNA-binding domain"/>
    <property type="match status" value="1"/>
</dbReference>
<evidence type="ECO:0000313" key="2">
    <source>
        <dbReference type="EMBL" id="PRX43720.1"/>
    </source>
</evidence>
<dbReference type="Pfam" id="PF01047">
    <property type="entry name" value="MarR"/>
    <property type="match status" value="1"/>
</dbReference>
<dbReference type="InterPro" id="IPR036390">
    <property type="entry name" value="WH_DNA-bd_sf"/>
</dbReference>
<dbReference type="InterPro" id="IPR036388">
    <property type="entry name" value="WH-like_DNA-bd_sf"/>
</dbReference>
<dbReference type="PROSITE" id="PS50995">
    <property type="entry name" value="HTH_MARR_2"/>
    <property type="match status" value="1"/>
</dbReference>
<dbReference type="AlphaFoldDB" id="A0A2T0LL87"/>
<proteinExistence type="predicted"/>
<keyword evidence="3" id="KW-1185">Reference proteome</keyword>
<keyword evidence="2" id="KW-0238">DNA-binding</keyword>
<dbReference type="GO" id="GO:0006950">
    <property type="term" value="P:response to stress"/>
    <property type="evidence" value="ECO:0007669"/>
    <property type="project" value="TreeGrafter"/>
</dbReference>
<organism evidence="2 3">
    <name type="scientific">Prauserella shujinwangii</name>
    <dbReference type="NCBI Taxonomy" id="1453103"/>
    <lineage>
        <taxon>Bacteria</taxon>
        <taxon>Bacillati</taxon>
        <taxon>Actinomycetota</taxon>
        <taxon>Actinomycetes</taxon>
        <taxon>Pseudonocardiales</taxon>
        <taxon>Pseudonocardiaceae</taxon>
        <taxon>Prauserella</taxon>
    </lineage>
</organism>
<dbReference type="PANTHER" id="PTHR33164">
    <property type="entry name" value="TRANSCRIPTIONAL REGULATOR, MARR FAMILY"/>
    <property type="match status" value="1"/>
</dbReference>
<reference evidence="2 3" key="1">
    <citation type="submission" date="2018-03" db="EMBL/GenBank/DDBJ databases">
        <title>Genomic Encyclopedia of Type Strains, Phase III (KMG-III): the genomes of soil and plant-associated and newly described type strains.</title>
        <authorList>
            <person name="Whitman W."/>
        </authorList>
    </citation>
    <scope>NUCLEOTIDE SEQUENCE [LARGE SCALE GENOMIC DNA]</scope>
    <source>
        <strain evidence="2 3">CGMCC 4.7125</strain>
    </source>
</reference>
<gene>
    <name evidence="2" type="ORF">B0I33_114181</name>
</gene>
<dbReference type="InterPro" id="IPR000835">
    <property type="entry name" value="HTH_MarR-typ"/>
</dbReference>
<accession>A0A2T0LL87</accession>
<dbReference type="Proteomes" id="UP000238362">
    <property type="component" value="Unassembled WGS sequence"/>
</dbReference>
<dbReference type="EMBL" id="PVNH01000014">
    <property type="protein sequence ID" value="PRX43720.1"/>
    <property type="molecule type" value="Genomic_DNA"/>
</dbReference>
<sequence length="155" mass="16625">MSDDVDTITDAVLTASRLLVAVSARSISAIDESITLPQFRLLVVLESRGPLKLAAIADQLGVNPSTATRMVDRLVAAGMVSRTANPASRRELVVALTEEGAAVVAGVTERRRSEITRIVERMPASERQGLVRALTAFAEAGDEPAYTGRREPLWV</sequence>
<dbReference type="GO" id="GO:0003700">
    <property type="term" value="F:DNA-binding transcription factor activity"/>
    <property type="evidence" value="ECO:0007669"/>
    <property type="project" value="InterPro"/>
</dbReference>
<feature type="domain" description="HTH marR-type" evidence="1">
    <location>
        <begin position="5"/>
        <end position="139"/>
    </location>
</feature>
<dbReference type="InterPro" id="IPR039422">
    <property type="entry name" value="MarR/SlyA-like"/>
</dbReference>
<dbReference type="RefSeq" id="WP_106182332.1">
    <property type="nucleotide sequence ID" value="NZ_PVNH01000014.1"/>
</dbReference>
<evidence type="ECO:0000259" key="1">
    <source>
        <dbReference type="PROSITE" id="PS50995"/>
    </source>
</evidence>
<protein>
    <submittedName>
        <fullName evidence="2">DNA-binding MarR family transcriptional regulator</fullName>
    </submittedName>
</protein>
<dbReference type="PANTHER" id="PTHR33164:SF94">
    <property type="entry name" value="TRANSCRIPTIONAL REGULATORY PROTEIN-RELATED"/>
    <property type="match status" value="1"/>
</dbReference>
<dbReference type="OrthoDB" id="3573114at2"/>
<comment type="caution">
    <text evidence="2">The sequence shown here is derived from an EMBL/GenBank/DDBJ whole genome shotgun (WGS) entry which is preliminary data.</text>
</comment>
<name>A0A2T0LL87_9PSEU</name>